<keyword evidence="2" id="KW-1185">Reference proteome</keyword>
<evidence type="ECO:0000313" key="2">
    <source>
        <dbReference type="Proteomes" id="UP000828390"/>
    </source>
</evidence>
<reference evidence="1" key="2">
    <citation type="submission" date="2020-11" db="EMBL/GenBank/DDBJ databases">
        <authorList>
            <person name="McCartney M.A."/>
            <person name="Auch B."/>
            <person name="Kono T."/>
            <person name="Mallez S."/>
            <person name="Becker A."/>
            <person name="Gohl D.M."/>
            <person name="Silverstein K.A.T."/>
            <person name="Koren S."/>
            <person name="Bechman K.B."/>
            <person name="Herman A."/>
            <person name="Abrahante J.E."/>
            <person name="Garbe J."/>
        </authorList>
    </citation>
    <scope>NUCLEOTIDE SEQUENCE</scope>
    <source>
        <strain evidence="1">Duluth1</strain>
        <tissue evidence="1">Whole animal</tissue>
    </source>
</reference>
<organism evidence="1 2">
    <name type="scientific">Dreissena polymorpha</name>
    <name type="common">Zebra mussel</name>
    <name type="synonym">Mytilus polymorpha</name>
    <dbReference type="NCBI Taxonomy" id="45954"/>
    <lineage>
        <taxon>Eukaryota</taxon>
        <taxon>Metazoa</taxon>
        <taxon>Spiralia</taxon>
        <taxon>Lophotrochozoa</taxon>
        <taxon>Mollusca</taxon>
        <taxon>Bivalvia</taxon>
        <taxon>Autobranchia</taxon>
        <taxon>Heteroconchia</taxon>
        <taxon>Euheterodonta</taxon>
        <taxon>Imparidentia</taxon>
        <taxon>Neoheterodontei</taxon>
        <taxon>Myida</taxon>
        <taxon>Dreissenoidea</taxon>
        <taxon>Dreissenidae</taxon>
        <taxon>Dreissena</taxon>
    </lineage>
</organism>
<proteinExistence type="predicted"/>
<reference evidence="1" key="1">
    <citation type="journal article" date="2019" name="bioRxiv">
        <title>The Genome of the Zebra Mussel, Dreissena polymorpha: A Resource for Invasive Species Research.</title>
        <authorList>
            <person name="McCartney M.A."/>
            <person name="Auch B."/>
            <person name="Kono T."/>
            <person name="Mallez S."/>
            <person name="Zhang Y."/>
            <person name="Obille A."/>
            <person name="Becker A."/>
            <person name="Abrahante J.E."/>
            <person name="Garbe J."/>
            <person name="Badalamenti J.P."/>
            <person name="Herman A."/>
            <person name="Mangelson H."/>
            <person name="Liachko I."/>
            <person name="Sullivan S."/>
            <person name="Sone E.D."/>
            <person name="Koren S."/>
            <person name="Silverstein K.A.T."/>
            <person name="Beckman K.B."/>
            <person name="Gohl D.M."/>
        </authorList>
    </citation>
    <scope>NUCLEOTIDE SEQUENCE</scope>
    <source>
        <strain evidence="1">Duluth1</strain>
        <tissue evidence="1">Whole animal</tissue>
    </source>
</reference>
<dbReference type="AlphaFoldDB" id="A0A9D4FAW1"/>
<sequence length="114" mass="12218">MACAVSPNGDRIYLTNEHSNQLITLSTIHCTVISKLDLNVLKTSSELAQPAHHGLHVTDMGNVPMCGSVSPNSIVQVDKHGIEVLATVLTEEDGVKSPTSVYYSQQTGSLIVEM</sequence>
<comment type="caution">
    <text evidence="1">The sequence shown here is derived from an EMBL/GenBank/DDBJ whole genome shotgun (WGS) entry which is preliminary data.</text>
</comment>
<accession>A0A9D4FAW1</accession>
<dbReference type="Proteomes" id="UP000828390">
    <property type="component" value="Unassembled WGS sequence"/>
</dbReference>
<name>A0A9D4FAW1_DREPO</name>
<evidence type="ECO:0000313" key="1">
    <source>
        <dbReference type="EMBL" id="KAH3794414.1"/>
    </source>
</evidence>
<dbReference type="EMBL" id="JAIWYP010000007">
    <property type="protein sequence ID" value="KAH3794414.1"/>
    <property type="molecule type" value="Genomic_DNA"/>
</dbReference>
<gene>
    <name evidence="1" type="ORF">DPMN_147947</name>
</gene>
<protein>
    <submittedName>
        <fullName evidence="1">Uncharacterized protein</fullName>
    </submittedName>
</protein>